<sequence length="474" mass="50306">MPLPPPPRRRTIPAKAISRTLPRRINPLQENRDSQANNAGAHRTDDARRHFYQVWMIVGAAVVLYILGFVLDVLAMPVAILAWTMVIVLCLRGPVGKLEAFGVPRVVGTAISYAGTAVVAGILLGVMFSPASGIAEQFSDMLAGLPGYVQGVIDWANRLYEQYAAVLQNESVRDWLNSAAEALTSWASATARLSADGVLGFGTSVVNSAMVIGFALVVAFWILMELPALGREAKRFVPEHRAQEAEMLHLTFTRVMGGYIKATLIQCFLIGLVCGAGFWVIGIPNAAALGLITGVMNIIPVVGPWIGGAAAAVVGLFVSPWAAVLALVLTIFVQQFVYTFISPKIMSDSVDVHPALVIVALFVGSAVGGAMAGLIGSVVGMLLSIPFAAIAKSVFVFYYEKRTGRQVIAEDGVFFKGTPTRLASDESLPDAVADAVAPPRPKTASPFAPSSILARLRGEKAAAPHDSSNDDAKR</sequence>
<proteinExistence type="inferred from homology"/>
<dbReference type="GO" id="GO:0005886">
    <property type="term" value="C:plasma membrane"/>
    <property type="evidence" value="ECO:0007669"/>
    <property type="project" value="UniProtKB-SubCell"/>
</dbReference>
<evidence type="ECO:0000256" key="8">
    <source>
        <dbReference type="SAM" id="Phobius"/>
    </source>
</evidence>
<comment type="subcellular location">
    <subcellularLocation>
        <location evidence="1">Cell membrane</location>
        <topology evidence="1">Multi-pass membrane protein</topology>
    </subcellularLocation>
</comment>
<keyword evidence="3" id="KW-0813">Transport</keyword>
<dbReference type="AlphaFoldDB" id="A0A3N0AHK4"/>
<dbReference type="Proteomes" id="UP000267368">
    <property type="component" value="Unassembled WGS sequence"/>
</dbReference>
<evidence type="ECO:0000313" key="10">
    <source>
        <dbReference type="Proteomes" id="UP000267368"/>
    </source>
</evidence>
<dbReference type="PANTHER" id="PTHR21716:SF53">
    <property type="entry name" value="PERMEASE PERM-RELATED"/>
    <property type="match status" value="1"/>
</dbReference>
<dbReference type="EMBL" id="QICB01000002">
    <property type="protein sequence ID" value="RNL20647.1"/>
    <property type="molecule type" value="Genomic_DNA"/>
</dbReference>
<gene>
    <name evidence="9" type="ORF">DMP07_03430</name>
</gene>
<evidence type="ECO:0000256" key="6">
    <source>
        <dbReference type="ARBA" id="ARBA00022989"/>
    </source>
</evidence>
<feature type="transmembrane region" description="Helical" evidence="8">
    <location>
        <begin position="305"/>
        <end position="333"/>
    </location>
</feature>
<comment type="caution">
    <text evidence="9">The sequence shown here is derived from an EMBL/GenBank/DDBJ whole genome shotgun (WGS) entry which is preliminary data.</text>
</comment>
<feature type="transmembrane region" description="Helical" evidence="8">
    <location>
        <begin position="381"/>
        <end position="399"/>
    </location>
</feature>
<feature type="transmembrane region" description="Helical" evidence="8">
    <location>
        <begin position="106"/>
        <end position="128"/>
    </location>
</feature>
<keyword evidence="6 8" id="KW-1133">Transmembrane helix</keyword>
<name>A0A3N0AHK4_9ACTN</name>
<evidence type="ECO:0000256" key="7">
    <source>
        <dbReference type="ARBA" id="ARBA00023136"/>
    </source>
</evidence>
<dbReference type="InterPro" id="IPR002549">
    <property type="entry name" value="AI-2E-like"/>
</dbReference>
<feature type="transmembrane region" description="Helical" evidence="8">
    <location>
        <begin position="74"/>
        <end position="94"/>
    </location>
</feature>
<dbReference type="GO" id="GO:0055085">
    <property type="term" value="P:transmembrane transport"/>
    <property type="evidence" value="ECO:0007669"/>
    <property type="project" value="TreeGrafter"/>
</dbReference>
<evidence type="ECO:0000313" key="9">
    <source>
        <dbReference type="EMBL" id="RNL20647.1"/>
    </source>
</evidence>
<dbReference type="Pfam" id="PF01594">
    <property type="entry name" value="AI-2E_transport"/>
    <property type="match status" value="1"/>
</dbReference>
<keyword evidence="7 8" id="KW-0472">Membrane</keyword>
<reference evidence="10" key="1">
    <citation type="submission" date="2018-05" db="EMBL/GenBank/DDBJ databases">
        <title>Genome Sequencing of selected type strains of the family Eggerthellaceae.</title>
        <authorList>
            <person name="Danylec N."/>
            <person name="Stoll D.A."/>
            <person name="Doetsch A."/>
            <person name="Huch M."/>
        </authorList>
    </citation>
    <scope>NUCLEOTIDE SEQUENCE [LARGE SCALE GENOMIC DNA]</scope>
    <source>
        <strain evidence="10">DSM 17537</strain>
    </source>
</reference>
<dbReference type="PANTHER" id="PTHR21716">
    <property type="entry name" value="TRANSMEMBRANE PROTEIN"/>
    <property type="match status" value="1"/>
</dbReference>
<keyword evidence="10" id="KW-1185">Reference proteome</keyword>
<comment type="similarity">
    <text evidence="2">Belongs to the autoinducer-2 exporter (AI-2E) (TC 2.A.86) family.</text>
</comment>
<dbReference type="OrthoDB" id="3185394at2"/>
<accession>A0A3N0AHK4</accession>
<evidence type="ECO:0000256" key="1">
    <source>
        <dbReference type="ARBA" id="ARBA00004651"/>
    </source>
</evidence>
<organism evidence="9 10">
    <name type="scientific">Slackia faecicanis</name>
    <dbReference type="NCBI Taxonomy" id="255723"/>
    <lineage>
        <taxon>Bacteria</taxon>
        <taxon>Bacillati</taxon>
        <taxon>Actinomycetota</taxon>
        <taxon>Coriobacteriia</taxon>
        <taxon>Eggerthellales</taxon>
        <taxon>Eggerthellaceae</taxon>
        <taxon>Slackia</taxon>
    </lineage>
</organism>
<keyword evidence="5 8" id="KW-0812">Transmembrane</keyword>
<keyword evidence="4" id="KW-1003">Cell membrane</keyword>
<evidence type="ECO:0000256" key="3">
    <source>
        <dbReference type="ARBA" id="ARBA00022448"/>
    </source>
</evidence>
<feature type="transmembrane region" description="Helical" evidence="8">
    <location>
        <begin position="354"/>
        <end position="375"/>
    </location>
</feature>
<feature type="transmembrane region" description="Helical" evidence="8">
    <location>
        <begin position="51"/>
        <end position="68"/>
    </location>
</feature>
<evidence type="ECO:0000256" key="4">
    <source>
        <dbReference type="ARBA" id="ARBA00022475"/>
    </source>
</evidence>
<protein>
    <submittedName>
        <fullName evidence="9">AI-2E family transporter</fullName>
    </submittedName>
</protein>
<feature type="transmembrane region" description="Helical" evidence="8">
    <location>
        <begin position="205"/>
        <end position="224"/>
    </location>
</feature>
<evidence type="ECO:0000256" key="2">
    <source>
        <dbReference type="ARBA" id="ARBA00009773"/>
    </source>
</evidence>
<evidence type="ECO:0000256" key="5">
    <source>
        <dbReference type="ARBA" id="ARBA00022692"/>
    </source>
</evidence>
<feature type="transmembrane region" description="Helical" evidence="8">
    <location>
        <begin position="264"/>
        <end position="293"/>
    </location>
</feature>